<evidence type="ECO:0000256" key="3">
    <source>
        <dbReference type="PROSITE-ProRule" id="PRU00284"/>
    </source>
</evidence>
<evidence type="ECO:0000256" key="2">
    <source>
        <dbReference type="ARBA" id="ARBA00029447"/>
    </source>
</evidence>
<keyword evidence="1" id="KW-0145">Chemotaxis</keyword>
<feature type="transmembrane region" description="Helical" evidence="4">
    <location>
        <begin position="44"/>
        <end position="63"/>
    </location>
</feature>
<dbReference type="InterPro" id="IPR004090">
    <property type="entry name" value="Chemotax_Me-accpt_rcpt"/>
</dbReference>
<dbReference type="SMART" id="SM00283">
    <property type="entry name" value="MA"/>
    <property type="match status" value="1"/>
</dbReference>
<dbReference type="RefSeq" id="WP_149486119.1">
    <property type="nucleotide sequence ID" value="NZ_CP036150.1"/>
</dbReference>
<name>A0A5C1QLE7_9SPIO</name>
<dbReference type="GO" id="GO:0004888">
    <property type="term" value="F:transmembrane signaling receptor activity"/>
    <property type="evidence" value="ECO:0007669"/>
    <property type="project" value="InterPro"/>
</dbReference>
<dbReference type="GO" id="GO:0005886">
    <property type="term" value="C:plasma membrane"/>
    <property type="evidence" value="ECO:0007669"/>
    <property type="project" value="TreeGrafter"/>
</dbReference>
<dbReference type="EMBL" id="CP036150">
    <property type="protein sequence ID" value="QEN08039.1"/>
    <property type="molecule type" value="Genomic_DNA"/>
</dbReference>
<dbReference type="InterPro" id="IPR051310">
    <property type="entry name" value="MCP_chemotaxis"/>
</dbReference>
<protein>
    <recommendedName>
        <fullName evidence="5">Methyl-accepting transducer domain-containing protein</fullName>
    </recommendedName>
</protein>
<evidence type="ECO:0000259" key="5">
    <source>
        <dbReference type="PROSITE" id="PS50111"/>
    </source>
</evidence>
<feature type="transmembrane region" description="Helical" evidence="4">
    <location>
        <begin position="75"/>
        <end position="94"/>
    </location>
</feature>
<dbReference type="PROSITE" id="PS50111">
    <property type="entry name" value="CHEMOTAXIS_TRANSDUC_2"/>
    <property type="match status" value="1"/>
</dbReference>
<feature type="transmembrane region" description="Helical" evidence="4">
    <location>
        <begin position="100"/>
        <end position="117"/>
    </location>
</feature>
<evidence type="ECO:0000256" key="4">
    <source>
        <dbReference type="SAM" id="Phobius"/>
    </source>
</evidence>
<keyword evidence="7" id="KW-1185">Reference proteome</keyword>
<feature type="transmembrane region" description="Helical" evidence="4">
    <location>
        <begin position="20"/>
        <end position="38"/>
    </location>
</feature>
<evidence type="ECO:0000313" key="7">
    <source>
        <dbReference type="Proteomes" id="UP000324209"/>
    </source>
</evidence>
<keyword evidence="4" id="KW-0472">Membrane</keyword>
<keyword evidence="4" id="KW-1133">Transmembrane helix</keyword>
<feature type="transmembrane region" description="Helical" evidence="4">
    <location>
        <begin position="156"/>
        <end position="176"/>
    </location>
</feature>
<dbReference type="InterPro" id="IPR004089">
    <property type="entry name" value="MCPsignal_dom"/>
</dbReference>
<sequence length="532" mass="57577">MKLKNVYKSSEYEIQLKAPILQIVLYVLISAASLTVVSSFLNGLYIGSALLGVLDGFLLYSLFMNRRGQYKRAAISAIYSLTVIIIAARFANGYDGEHSIANAALTGSIIILLATIFSPQKIHLYIITGIASLYFVVFIAWVYIGKMFSEFSAGFFQQLTSSVAIFPVIAVLAVLLRKIMDKVLNEALLRIDESDRVANKMTDLAGEASEKLHLAQSMDDQAKETVSVVKEIETYAEDVTHQMQNLTSRYESSTSSLKTIAKNMQSLDRIALDQSDKISETGAALEEMVASIKSVLNVIQVKSASVQQLRDSAEQGVLVINSTANSFNQVRGHIDNVREMVSIIAGISRQTNLLSMNAAIEAAHAGDAGKGFAVVADEVRKLAESSSLNSKKVNETLNQLIASIEDTGTNVVNSGETFSSIGSEIEQVSLAIDEIRESIIELSSGSDEILSTTSVLNELTTEVIDAVKVVKENESNTSVDVASLGEFMNSLAASMSKISKGSSVIHKTSLGLSEKCNIINDYVQDFSGKLEI</sequence>
<dbReference type="Gene3D" id="1.10.287.950">
    <property type="entry name" value="Methyl-accepting chemotaxis protein"/>
    <property type="match status" value="1"/>
</dbReference>
<dbReference type="Pfam" id="PF00015">
    <property type="entry name" value="MCPsignal"/>
    <property type="match status" value="1"/>
</dbReference>
<dbReference type="Proteomes" id="UP000324209">
    <property type="component" value="Chromosome"/>
</dbReference>
<gene>
    <name evidence="6" type="ORF">EXM22_08590</name>
</gene>
<reference evidence="6 7" key="1">
    <citation type="submission" date="2019-02" db="EMBL/GenBank/DDBJ databases">
        <title>Complete Genome Sequence and Methylome Analysis of free living Spirochaetas.</title>
        <authorList>
            <person name="Fomenkov A."/>
            <person name="Dubinina G."/>
            <person name="Leshcheva N."/>
            <person name="Mikheeva N."/>
            <person name="Grabovich M."/>
            <person name="Vincze T."/>
            <person name="Roberts R.J."/>
        </authorList>
    </citation>
    <scope>NUCLEOTIDE SEQUENCE [LARGE SCALE GENOMIC DNA]</scope>
    <source>
        <strain evidence="6 7">K2</strain>
    </source>
</reference>
<evidence type="ECO:0000313" key="6">
    <source>
        <dbReference type="EMBL" id="QEN08039.1"/>
    </source>
</evidence>
<dbReference type="GO" id="GO:0006935">
    <property type="term" value="P:chemotaxis"/>
    <property type="evidence" value="ECO:0007669"/>
    <property type="project" value="UniProtKB-KW"/>
</dbReference>
<dbReference type="PANTHER" id="PTHR43531:SF11">
    <property type="entry name" value="METHYL-ACCEPTING CHEMOTAXIS PROTEIN 3"/>
    <property type="match status" value="1"/>
</dbReference>
<proteinExistence type="inferred from homology"/>
<dbReference type="GO" id="GO:0007165">
    <property type="term" value="P:signal transduction"/>
    <property type="evidence" value="ECO:0007669"/>
    <property type="project" value="UniProtKB-KW"/>
</dbReference>
<keyword evidence="3" id="KW-0807">Transducer</keyword>
<dbReference type="KEGG" id="ock:EXM22_08590"/>
<comment type="similarity">
    <text evidence="2">Belongs to the methyl-accepting chemotaxis (MCP) protein family.</text>
</comment>
<organism evidence="6 7">
    <name type="scientific">Oceanispirochaeta crateris</name>
    <dbReference type="NCBI Taxonomy" id="2518645"/>
    <lineage>
        <taxon>Bacteria</taxon>
        <taxon>Pseudomonadati</taxon>
        <taxon>Spirochaetota</taxon>
        <taxon>Spirochaetia</taxon>
        <taxon>Spirochaetales</taxon>
        <taxon>Spirochaetaceae</taxon>
        <taxon>Oceanispirochaeta</taxon>
    </lineage>
</organism>
<dbReference type="SUPFAM" id="SSF58104">
    <property type="entry name" value="Methyl-accepting chemotaxis protein (MCP) signaling domain"/>
    <property type="match status" value="1"/>
</dbReference>
<feature type="transmembrane region" description="Helical" evidence="4">
    <location>
        <begin position="124"/>
        <end position="144"/>
    </location>
</feature>
<dbReference type="OrthoDB" id="371102at2"/>
<dbReference type="AlphaFoldDB" id="A0A5C1QLE7"/>
<feature type="domain" description="Methyl-accepting transducer" evidence="5">
    <location>
        <begin position="249"/>
        <end position="471"/>
    </location>
</feature>
<keyword evidence="4" id="KW-0812">Transmembrane</keyword>
<dbReference type="PRINTS" id="PR00260">
    <property type="entry name" value="CHEMTRNSDUCR"/>
</dbReference>
<dbReference type="PANTHER" id="PTHR43531">
    <property type="entry name" value="PROTEIN ICFG"/>
    <property type="match status" value="1"/>
</dbReference>
<accession>A0A5C1QLE7</accession>
<evidence type="ECO:0000256" key="1">
    <source>
        <dbReference type="ARBA" id="ARBA00022500"/>
    </source>
</evidence>